<evidence type="ECO:0000313" key="2">
    <source>
        <dbReference type="EMBL" id="MPC86720.1"/>
    </source>
</evidence>
<organism evidence="2 3">
    <name type="scientific">Portunus trituberculatus</name>
    <name type="common">Swimming crab</name>
    <name type="synonym">Neptunus trituberculatus</name>
    <dbReference type="NCBI Taxonomy" id="210409"/>
    <lineage>
        <taxon>Eukaryota</taxon>
        <taxon>Metazoa</taxon>
        <taxon>Ecdysozoa</taxon>
        <taxon>Arthropoda</taxon>
        <taxon>Crustacea</taxon>
        <taxon>Multicrustacea</taxon>
        <taxon>Malacostraca</taxon>
        <taxon>Eumalacostraca</taxon>
        <taxon>Eucarida</taxon>
        <taxon>Decapoda</taxon>
        <taxon>Pleocyemata</taxon>
        <taxon>Brachyura</taxon>
        <taxon>Eubrachyura</taxon>
        <taxon>Portunoidea</taxon>
        <taxon>Portunidae</taxon>
        <taxon>Portuninae</taxon>
        <taxon>Portunus</taxon>
    </lineage>
</organism>
<keyword evidence="3" id="KW-1185">Reference proteome</keyword>
<proteinExistence type="predicted"/>
<protein>
    <submittedName>
        <fullName evidence="2">Uncharacterized protein</fullName>
    </submittedName>
</protein>
<dbReference type="Proteomes" id="UP000324222">
    <property type="component" value="Unassembled WGS sequence"/>
</dbReference>
<accession>A0A5B7IQ30</accession>
<dbReference type="AlphaFoldDB" id="A0A5B7IQ30"/>
<reference evidence="2 3" key="1">
    <citation type="submission" date="2019-05" db="EMBL/GenBank/DDBJ databases">
        <title>Another draft genome of Portunus trituberculatus and its Hox gene families provides insights of decapod evolution.</title>
        <authorList>
            <person name="Jeong J.-H."/>
            <person name="Song I."/>
            <person name="Kim S."/>
            <person name="Choi T."/>
            <person name="Kim D."/>
            <person name="Ryu S."/>
            <person name="Kim W."/>
        </authorList>
    </citation>
    <scope>NUCLEOTIDE SEQUENCE [LARGE SCALE GENOMIC DNA]</scope>
    <source>
        <tissue evidence="2">Muscle</tissue>
    </source>
</reference>
<gene>
    <name evidence="2" type="ORF">E2C01_081556</name>
</gene>
<comment type="caution">
    <text evidence="2">The sequence shown here is derived from an EMBL/GenBank/DDBJ whole genome shotgun (WGS) entry which is preliminary data.</text>
</comment>
<sequence length="65" mass="7352">MCHSGFLSSIRSEKRQQSRTIENFHTIFCRVSIYLLNRSEVKTAKHRGSGRRGGMATPGCHLETS</sequence>
<name>A0A5B7IQ30_PORTR</name>
<evidence type="ECO:0000256" key="1">
    <source>
        <dbReference type="SAM" id="MobiDB-lite"/>
    </source>
</evidence>
<evidence type="ECO:0000313" key="3">
    <source>
        <dbReference type="Proteomes" id="UP000324222"/>
    </source>
</evidence>
<dbReference type="EMBL" id="VSRR010072308">
    <property type="protein sequence ID" value="MPC86720.1"/>
    <property type="molecule type" value="Genomic_DNA"/>
</dbReference>
<feature type="region of interest" description="Disordered" evidence="1">
    <location>
        <begin position="44"/>
        <end position="65"/>
    </location>
</feature>